<comment type="similarity">
    <text evidence="1">Belongs to the peptidase S33 family.</text>
</comment>
<dbReference type="PANTHER" id="PTHR21661:SF35">
    <property type="entry name" value="EPOXIDE HYDROLASE"/>
    <property type="match status" value="1"/>
</dbReference>
<feature type="active site" description="Nucleophile" evidence="4">
    <location>
        <position position="161"/>
    </location>
</feature>
<dbReference type="RefSeq" id="WP_270042013.1">
    <property type="nucleotide sequence ID" value="NZ_JAPDOD010000020.1"/>
</dbReference>
<keyword evidence="7" id="KW-1185">Reference proteome</keyword>
<evidence type="ECO:0000256" key="3">
    <source>
        <dbReference type="ARBA" id="ARBA00022801"/>
    </source>
</evidence>
<accession>A0A9X3MUT8</accession>
<dbReference type="Pfam" id="PF06441">
    <property type="entry name" value="EHN"/>
    <property type="match status" value="1"/>
</dbReference>
<keyword evidence="2" id="KW-0058">Aromatic hydrocarbons catabolism</keyword>
<dbReference type="PIRSF" id="PIRSF001112">
    <property type="entry name" value="Epoxide_hydrolase"/>
    <property type="match status" value="1"/>
</dbReference>
<dbReference type="AlphaFoldDB" id="A0A9X3MUT8"/>
<keyword evidence="3 6" id="KW-0378">Hydrolase</keyword>
<dbReference type="Proteomes" id="UP001149140">
    <property type="component" value="Unassembled WGS sequence"/>
</dbReference>
<dbReference type="InterPro" id="IPR000639">
    <property type="entry name" value="Epox_hydrolase-like"/>
</dbReference>
<evidence type="ECO:0000313" key="6">
    <source>
        <dbReference type="EMBL" id="MDA0162777.1"/>
    </source>
</evidence>
<dbReference type="Gene3D" id="3.40.50.1820">
    <property type="entry name" value="alpha/beta hydrolase"/>
    <property type="match status" value="1"/>
</dbReference>
<feature type="active site" description="Proton acceptor" evidence="4">
    <location>
        <position position="343"/>
    </location>
</feature>
<protein>
    <submittedName>
        <fullName evidence="6">Epoxide hydrolase</fullName>
    </submittedName>
</protein>
<feature type="active site" description="Proton donor" evidence="4">
    <location>
        <position position="285"/>
    </location>
</feature>
<comment type="caution">
    <text evidence="6">The sequence shown here is derived from an EMBL/GenBank/DDBJ whole genome shotgun (WGS) entry which is preliminary data.</text>
</comment>
<dbReference type="InterPro" id="IPR010497">
    <property type="entry name" value="Epoxide_hydro_N"/>
</dbReference>
<organism evidence="6 7">
    <name type="scientific">Solirubrobacter ginsenosidimutans</name>
    <dbReference type="NCBI Taxonomy" id="490573"/>
    <lineage>
        <taxon>Bacteria</taxon>
        <taxon>Bacillati</taxon>
        <taxon>Actinomycetota</taxon>
        <taxon>Thermoleophilia</taxon>
        <taxon>Solirubrobacterales</taxon>
        <taxon>Solirubrobacteraceae</taxon>
        <taxon>Solirubrobacter</taxon>
    </lineage>
</organism>
<dbReference type="PRINTS" id="PR00412">
    <property type="entry name" value="EPOXHYDRLASE"/>
</dbReference>
<feature type="domain" description="Epoxide hydrolase N-terminal" evidence="5">
    <location>
        <begin position="3"/>
        <end position="104"/>
    </location>
</feature>
<name>A0A9X3MUT8_9ACTN</name>
<dbReference type="PANTHER" id="PTHR21661">
    <property type="entry name" value="EPOXIDE HYDROLASE 1-RELATED"/>
    <property type="match status" value="1"/>
</dbReference>
<dbReference type="SUPFAM" id="SSF53474">
    <property type="entry name" value="alpha/beta-Hydrolases"/>
    <property type="match status" value="1"/>
</dbReference>
<gene>
    <name evidence="6" type="ORF">OM076_21065</name>
</gene>
<proteinExistence type="inferred from homology"/>
<dbReference type="InterPro" id="IPR016292">
    <property type="entry name" value="Epoxide_hydrolase"/>
</dbReference>
<dbReference type="InterPro" id="IPR029058">
    <property type="entry name" value="AB_hydrolase_fold"/>
</dbReference>
<evidence type="ECO:0000256" key="4">
    <source>
        <dbReference type="PIRSR" id="PIRSR001112-1"/>
    </source>
</evidence>
<dbReference type="GO" id="GO:0097176">
    <property type="term" value="P:epoxide metabolic process"/>
    <property type="evidence" value="ECO:0007669"/>
    <property type="project" value="TreeGrafter"/>
</dbReference>
<sequence>MHVEPFVIDVEEPVLYDLRARLEHTRWPGPAPGAPWAQGTDLAWLKSLAAYWEDGFDWRARERALNAWPQFVADVDGVRVHFVHVRRGGLPLILTHGWPSAFTELLGLIDRLPAFDLVIPSLPGYGFSSRPPVCTTRDVASLWHTLMQGLGYERYGAGGGDWGAAVTTYMALEAPERLLGIHLSNLDNAPTPTTPLTAAEQAFVAATEHWDATERGYSFEQGTKPQTLAYGLTDSPVALAAWLLEKWRSWADTGGDLARFDRDFLLELVTLYWVTNTIATANRDYFDNRAAGTALLGPDDFVTVPTAIANFHSNFVSEGCLPREWAERIYNVQSFRNLRHGGHFAAAEEPALLAADISAFFAP</sequence>
<dbReference type="EMBL" id="JAPDOD010000020">
    <property type="protein sequence ID" value="MDA0162777.1"/>
    <property type="molecule type" value="Genomic_DNA"/>
</dbReference>
<evidence type="ECO:0000313" key="7">
    <source>
        <dbReference type="Proteomes" id="UP001149140"/>
    </source>
</evidence>
<evidence type="ECO:0000256" key="2">
    <source>
        <dbReference type="ARBA" id="ARBA00022797"/>
    </source>
</evidence>
<evidence type="ECO:0000256" key="1">
    <source>
        <dbReference type="ARBA" id="ARBA00010088"/>
    </source>
</evidence>
<reference evidence="6" key="1">
    <citation type="submission" date="2022-10" db="EMBL/GenBank/DDBJ databases">
        <title>The WGS of Solirubrobacter ginsenosidimutans DSM 21036.</title>
        <authorList>
            <person name="Jiang Z."/>
        </authorList>
    </citation>
    <scope>NUCLEOTIDE SEQUENCE</scope>
    <source>
        <strain evidence="6">DSM 21036</strain>
    </source>
</reference>
<evidence type="ECO:0000259" key="5">
    <source>
        <dbReference type="Pfam" id="PF06441"/>
    </source>
</evidence>
<dbReference type="GO" id="GO:0004301">
    <property type="term" value="F:epoxide hydrolase activity"/>
    <property type="evidence" value="ECO:0007669"/>
    <property type="project" value="TreeGrafter"/>
</dbReference>